<feature type="non-terminal residue" evidence="2">
    <location>
        <position position="152"/>
    </location>
</feature>
<name>A0AAV5W7Q9_9BILA</name>
<keyword evidence="4" id="KW-1185">Reference proteome</keyword>
<dbReference type="EMBL" id="BTSY01000166">
    <property type="protein sequence ID" value="GMT37518.1"/>
    <property type="molecule type" value="Genomic_DNA"/>
</dbReference>
<accession>A0AAV5W7Q9</accession>
<evidence type="ECO:0000313" key="4">
    <source>
        <dbReference type="Proteomes" id="UP001432322"/>
    </source>
</evidence>
<feature type="non-terminal residue" evidence="2">
    <location>
        <position position="1"/>
    </location>
</feature>
<keyword evidence="1" id="KW-0732">Signal</keyword>
<protein>
    <submittedName>
        <fullName evidence="2">Uncharacterized protein</fullName>
    </submittedName>
</protein>
<reference evidence="2" key="1">
    <citation type="submission" date="2023-10" db="EMBL/GenBank/DDBJ databases">
        <title>Genome assembly of Pristionchus species.</title>
        <authorList>
            <person name="Yoshida K."/>
            <person name="Sommer R.J."/>
        </authorList>
    </citation>
    <scope>NUCLEOTIDE SEQUENCE</scope>
    <source>
        <strain evidence="2">RS5133</strain>
    </source>
</reference>
<evidence type="ECO:0000313" key="3">
    <source>
        <dbReference type="EMBL" id="GMT37518.1"/>
    </source>
</evidence>
<dbReference type="AlphaFoldDB" id="A0AAV5W7Q9"/>
<dbReference type="Proteomes" id="UP001432322">
    <property type="component" value="Unassembled WGS sequence"/>
</dbReference>
<organism evidence="2 4">
    <name type="scientific">Pristionchus fissidentatus</name>
    <dbReference type="NCBI Taxonomy" id="1538716"/>
    <lineage>
        <taxon>Eukaryota</taxon>
        <taxon>Metazoa</taxon>
        <taxon>Ecdysozoa</taxon>
        <taxon>Nematoda</taxon>
        <taxon>Chromadorea</taxon>
        <taxon>Rhabditida</taxon>
        <taxon>Rhabditina</taxon>
        <taxon>Diplogasteromorpha</taxon>
        <taxon>Diplogasteroidea</taxon>
        <taxon>Neodiplogasteridae</taxon>
        <taxon>Pristionchus</taxon>
    </lineage>
</organism>
<evidence type="ECO:0000313" key="2">
    <source>
        <dbReference type="EMBL" id="GMT26430.1"/>
    </source>
</evidence>
<sequence length="152" mass="16321">SEVSFLLMRVVFALLAVVALVAARSLSSESDALKPGFEQCAVLVVKGYVNRDLNEDDRAILKKCFTKLEAKTGKNLGPLAMRLAKDKSAIGEAFKAAINAFGKAIEKTKAEEDLKELVALIDNRNNKGSADYERPSNNFFSAAASTSCICSG</sequence>
<proteinExistence type="predicted"/>
<evidence type="ECO:0000256" key="1">
    <source>
        <dbReference type="SAM" id="SignalP"/>
    </source>
</evidence>
<feature type="chain" id="PRO_5044714759" evidence="1">
    <location>
        <begin position="24"/>
        <end position="152"/>
    </location>
</feature>
<dbReference type="EMBL" id="BTSY01000005">
    <property type="protein sequence ID" value="GMT26430.1"/>
    <property type="molecule type" value="Genomic_DNA"/>
</dbReference>
<feature type="signal peptide" evidence="1">
    <location>
        <begin position="1"/>
        <end position="23"/>
    </location>
</feature>
<comment type="caution">
    <text evidence="2">The sequence shown here is derived from an EMBL/GenBank/DDBJ whole genome shotgun (WGS) entry which is preliminary data.</text>
</comment>
<gene>
    <name evidence="2" type="ORF">PFISCL1PPCAC_17727</name>
    <name evidence="3" type="ORF">PFISCL1PPCAC_28815</name>
</gene>